<organism evidence="2 3">
    <name type="scientific">Actinoallomurus oryzae</name>
    <dbReference type="NCBI Taxonomy" id="502180"/>
    <lineage>
        <taxon>Bacteria</taxon>
        <taxon>Bacillati</taxon>
        <taxon>Actinomycetota</taxon>
        <taxon>Actinomycetes</taxon>
        <taxon>Streptosporangiales</taxon>
        <taxon>Thermomonosporaceae</taxon>
        <taxon>Actinoallomurus</taxon>
    </lineage>
</organism>
<evidence type="ECO:0000313" key="2">
    <source>
        <dbReference type="EMBL" id="GAA4506736.1"/>
    </source>
</evidence>
<dbReference type="InterPro" id="IPR019660">
    <property type="entry name" value="Put_sensory_transdc_reg_YbjN"/>
</dbReference>
<dbReference type="Proteomes" id="UP001500503">
    <property type="component" value="Unassembled WGS sequence"/>
</dbReference>
<protein>
    <recommendedName>
        <fullName evidence="4">Sensory transduction regulator</fullName>
    </recommendedName>
</protein>
<name>A0ABP8QNN2_9ACTN</name>
<proteinExistence type="predicted"/>
<evidence type="ECO:0000313" key="3">
    <source>
        <dbReference type="Proteomes" id="UP001500503"/>
    </source>
</evidence>
<sequence>MTTVGADPPSPTPETPQSGVIRPDLDRIERILERLQVSSVRDTRGRLATRWQCYSLFFTFDGDGEVYAARTIYDRFFTVDDKPALRAVLDEWNRDTVGLKVYTATDDDGTVIIVSEATMHIGGGVTSEQFAATTTAWLNAAGSFHLWLGPRLSLAGLPGDPV</sequence>
<accession>A0ABP8QNN2</accession>
<comment type="caution">
    <text evidence="2">The sequence shown here is derived from an EMBL/GenBank/DDBJ whole genome shotgun (WGS) entry which is preliminary data.</text>
</comment>
<evidence type="ECO:0008006" key="4">
    <source>
        <dbReference type="Google" id="ProtNLM"/>
    </source>
</evidence>
<feature type="region of interest" description="Disordered" evidence="1">
    <location>
        <begin position="1"/>
        <end position="20"/>
    </location>
</feature>
<dbReference type="EMBL" id="BAABHF010000039">
    <property type="protein sequence ID" value="GAA4506736.1"/>
    <property type="molecule type" value="Genomic_DNA"/>
</dbReference>
<reference evidence="3" key="1">
    <citation type="journal article" date="2019" name="Int. J. Syst. Evol. Microbiol.">
        <title>The Global Catalogue of Microorganisms (GCM) 10K type strain sequencing project: providing services to taxonomists for standard genome sequencing and annotation.</title>
        <authorList>
            <consortium name="The Broad Institute Genomics Platform"/>
            <consortium name="The Broad Institute Genome Sequencing Center for Infectious Disease"/>
            <person name="Wu L."/>
            <person name="Ma J."/>
        </authorList>
    </citation>
    <scope>NUCLEOTIDE SEQUENCE [LARGE SCALE GENOMIC DNA]</scope>
    <source>
        <strain evidence="3">JCM 17933</strain>
    </source>
</reference>
<evidence type="ECO:0000256" key="1">
    <source>
        <dbReference type="SAM" id="MobiDB-lite"/>
    </source>
</evidence>
<dbReference type="Pfam" id="PF10722">
    <property type="entry name" value="YbjN"/>
    <property type="match status" value="1"/>
</dbReference>
<keyword evidence="3" id="KW-1185">Reference proteome</keyword>
<gene>
    <name evidence="2" type="ORF">GCM10023191_064250</name>
</gene>